<gene>
    <name evidence="2" type="ORF">J2Z66_007616</name>
</gene>
<dbReference type="PANTHER" id="PTHR43617">
    <property type="entry name" value="L-AMINO ACID N-ACETYLTRANSFERASE"/>
    <property type="match status" value="1"/>
</dbReference>
<accession>A0ABS4J802</accession>
<sequence length="321" mass="37012">MKFVSLSEAYIGPLLELWNRELGEQFPMRERLLRQNCFEDVNLLEAGSWLAVDESAGNELRGFVVSKKWTDRREGIEFPEDTGWIQALLVDSRYRGRGIGSDLIDLAEQALKEQGASKIELGNDLHRRMFPGIPLPNIEAVRWFERRGYKDFATITDLLRIYEEAESMELPALEGVTIRFVHAAERERIESFLHKHFPGRWDYLTRQYWEHGGTGREYMIMEQGDELIGFCRVNDSHSPLLTQNIYWAPLFADELGGLGPLGIDPAFRGKGYGAAIVQAGIAMLRQRGIRSIVIDATQIADFYEKLGYRIWRKYGMYRKLL</sequence>
<dbReference type="EMBL" id="JAGGLB010000041">
    <property type="protein sequence ID" value="MBP1995974.1"/>
    <property type="molecule type" value="Genomic_DNA"/>
</dbReference>
<feature type="domain" description="N-acetyltransferase" evidence="1">
    <location>
        <begin position="176"/>
        <end position="321"/>
    </location>
</feature>
<feature type="domain" description="N-acetyltransferase" evidence="1">
    <location>
        <begin position="1"/>
        <end position="173"/>
    </location>
</feature>
<keyword evidence="3" id="KW-1185">Reference proteome</keyword>
<comment type="caution">
    <text evidence="2">The sequence shown here is derived from an EMBL/GenBank/DDBJ whole genome shotgun (WGS) entry which is preliminary data.</text>
</comment>
<dbReference type="RefSeq" id="WP_209977985.1">
    <property type="nucleotide sequence ID" value="NZ_JAGGLB010000041.1"/>
</dbReference>
<evidence type="ECO:0000313" key="2">
    <source>
        <dbReference type="EMBL" id="MBP1995974.1"/>
    </source>
</evidence>
<dbReference type="Pfam" id="PF00583">
    <property type="entry name" value="Acetyltransf_1"/>
    <property type="match status" value="2"/>
</dbReference>
<dbReference type="InterPro" id="IPR016181">
    <property type="entry name" value="Acyl_CoA_acyltransferase"/>
</dbReference>
<dbReference type="Proteomes" id="UP001519287">
    <property type="component" value="Unassembled WGS sequence"/>
</dbReference>
<organism evidence="2 3">
    <name type="scientific">Paenibacillus eucommiae</name>
    <dbReference type="NCBI Taxonomy" id="1355755"/>
    <lineage>
        <taxon>Bacteria</taxon>
        <taxon>Bacillati</taxon>
        <taxon>Bacillota</taxon>
        <taxon>Bacilli</taxon>
        <taxon>Bacillales</taxon>
        <taxon>Paenibacillaceae</taxon>
        <taxon>Paenibacillus</taxon>
    </lineage>
</organism>
<reference evidence="2 3" key="1">
    <citation type="submission" date="2021-03" db="EMBL/GenBank/DDBJ databases">
        <title>Genomic Encyclopedia of Type Strains, Phase IV (KMG-IV): sequencing the most valuable type-strain genomes for metagenomic binning, comparative biology and taxonomic classification.</title>
        <authorList>
            <person name="Goeker M."/>
        </authorList>
    </citation>
    <scope>NUCLEOTIDE SEQUENCE [LARGE SCALE GENOMIC DNA]</scope>
    <source>
        <strain evidence="2 3">DSM 26048</strain>
    </source>
</reference>
<dbReference type="InterPro" id="IPR050276">
    <property type="entry name" value="MshD_Acetyltransferase"/>
</dbReference>
<evidence type="ECO:0000313" key="3">
    <source>
        <dbReference type="Proteomes" id="UP001519287"/>
    </source>
</evidence>
<name>A0ABS4J802_9BACL</name>
<proteinExistence type="predicted"/>
<dbReference type="CDD" id="cd04301">
    <property type="entry name" value="NAT_SF"/>
    <property type="match status" value="2"/>
</dbReference>
<evidence type="ECO:0000259" key="1">
    <source>
        <dbReference type="PROSITE" id="PS51186"/>
    </source>
</evidence>
<dbReference type="SUPFAM" id="SSF55729">
    <property type="entry name" value="Acyl-CoA N-acyltransferases (Nat)"/>
    <property type="match status" value="2"/>
</dbReference>
<dbReference type="InterPro" id="IPR000182">
    <property type="entry name" value="GNAT_dom"/>
</dbReference>
<protein>
    <submittedName>
        <fullName evidence="2">GNAT superfamily N-acetyltransferase</fullName>
    </submittedName>
</protein>
<dbReference type="Gene3D" id="3.40.630.30">
    <property type="match status" value="2"/>
</dbReference>
<dbReference type="PROSITE" id="PS51186">
    <property type="entry name" value="GNAT"/>
    <property type="match status" value="2"/>
</dbReference>